<evidence type="ECO:0000313" key="3">
    <source>
        <dbReference type="Proteomes" id="UP000451565"/>
    </source>
</evidence>
<dbReference type="PANTHER" id="PTHR31956">
    <property type="entry name" value="NON-SPECIFIC PHOSPHOLIPASE C4-RELATED"/>
    <property type="match status" value="1"/>
</dbReference>
<dbReference type="RefSeq" id="WP_153233386.1">
    <property type="nucleotide sequence ID" value="NZ_WINI01000001.1"/>
</dbReference>
<dbReference type="Pfam" id="PF04185">
    <property type="entry name" value="Phosphoesterase"/>
    <property type="match status" value="1"/>
</dbReference>
<dbReference type="EMBL" id="WINI01000001">
    <property type="protein sequence ID" value="MQQ99849.1"/>
    <property type="molecule type" value="Genomic_DNA"/>
</dbReference>
<comment type="caution">
    <text evidence="2">The sequence shown here is derived from an EMBL/GenBank/DDBJ whole genome shotgun (WGS) entry which is preliminary data.</text>
</comment>
<name>A0A843YLQ4_9BURK</name>
<dbReference type="Proteomes" id="UP000451565">
    <property type="component" value="Unassembled WGS sequence"/>
</dbReference>
<gene>
    <name evidence="2" type="ORF">GEV47_04010</name>
</gene>
<organism evidence="2 3">
    <name type="scientific">Glaciimonas soli</name>
    <dbReference type="NCBI Taxonomy" id="2590999"/>
    <lineage>
        <taxon>Bacteria</taxon>
        <taxon>Pseudomonadati</taxon>
        <taxon>Pseudomonadota</taxon>
        <taxon>Betaproteobacteria</taxon>
        <taxon>Burkholderiales</taxon>
        <taxon>Oxalobacteraceae</taxon>
        <taxon>Glaciimonas</taxon>
    </lineage>
</organism>
<keyword evidence="3" id="KW-1185">Reference proteome</keyword>
<protein>
    <submittedName>
        <fullName evidence="2">Phospholipase</fullName>
    </submittedName>
</protein>
<dbReference type="InterPro" id="IPR007312">
    <property type="entry name" value="Phosphoesterase"/>
</dbReference>
<keyword evidence="1" id="KW-0378">Hydrolase</keyword>
<evidence type="ECO:0000256" key="1">
    <source>
        <dbReference type="ARBA" id="ARBA00022801"/>
    </source>
</evidence>
<dbReference type="GO" id="GO:0042578">
    <property type="term" value="F:phosphoric ester hydrolase activity"/>
    <property type="evidence" value="ECO:0007669"/>
    <property type="project" value="UniProtKB-ARBA"/>
</dbReference>
<dbReference type="Gene3D" id="3.40.720.10">
    <property type="entry name" value="Alkaline Phosphatase, subunit A"/>
    <property type="match status" value="2"/>
</dbReference>
<evidence type="ECO:0000313" key="2">
    <source>
        <dbReference type="EMBL" id="MQQ99849.1"/>
    </source>
</evidence>
<accession>A0A843YLQ4</accession>
<sequence>MKLYSTFAERGFAKPTLTVAVAAALLLGGCNSGGSSSSSATSSPTAAVAAKAATPIQHVVVIFQENVSFDHYFGTYPKAANPVGEPAFTAATNTPTVNNLQTPLDVTKNFAALNIASLLTANPTTLNTGNGVNAINPFRLDRTQTVIADQDHDYQAEQMGFNGGAMDLFPASLGAGNSAAPQVLTPPLNTNGLTMGYFDGNTVTAMWNYAQHYALNDNSYGTTFGPSAPGAINLISGQTNGVIATNLSASQAGNYAAGGGYYGELSADGIGGINLAGDAQPLNDACMTRDAAQLSGKNVGDLLNAANVSWGFFQGGFDLTITNPNGTTGCKRSTTSAVTGVTKADYIPHHEPFQYYASTQNLQHARPSTVAAIGNTYQADGKTLDPANHQYDIHDFFDAVSAGNYPAVSFLKAPGYQDGHAGYSDPLDEQAFITQVVNFLQTQPGWSNTLVVIAYDDSDGFYDHQASPILNPSANTTAAAIFTSNGLTAPGVADALNGPGQCKSNGAGSLQGTVTALSSASGKAGAQGRCGYGPRLPLLVISPYAKTNYVDHTLTDQTSILRFIEDNWLSSQRIAGSYDAIAGTLNNMLNLTGTPSTSQLILDPTSGQPLACPTCKKAILPTPVKS</sequence>
<dbReference type="PANTHER" id="PTHR31956:SF1">
    <property type="entry name" value="NON-SPECIFIC PHOSPHOLIPASE C1"/>
    <property type="match status" value="1"/>
</dbReference>
<dbReference type="OrthoDB" id="9770871at2"/>
<dbReference type="InterPro" id="IPR017850">
    <property type="entry name" value="Alkaline_phosphatase_core_sf"/>
</dbReference>
<dbReference type="PROSITE" id="PS51257">
    <property type="entry name" value="PROKAR_LIPOPROTEIN"/>
    <property type="match status" value="1"/>
</dbReference>
<reference evidence="2 3" key="1">
    <citation type="submission" date="2019-10" db="EMBL/GenBank/DDBJ databases">
        <title>Glaciimonas soli sp. nov., a psychrophilic bacterium isolated from the forest soil of a high elevation mountain in Taiwan.</title>
        <authorList>
            <person name="Wang L.-T."/>
            <person name="Shieh W.Y."/>
        </authorList>
    </citation>
    <scope>NUCLEOTIDE SEQUENCE [LARGE SCALE GENOMIC DNA]</scope>
    <source>
        <strain evidence="2 3">GS1</strain>
    </source>
</reference>
<proteinExistence type="predicted"/>
<dbReference type="CDD" id="cd16013">
    <property type="entry name" value="AcpA"/>
    <property type="match status" value="1"/>
</dbReference>
<dbReference type="AlphaFoldDB" id="A0A843YLQ4"/>